<dbReference type="InterPro" id="IPR043128">
    <property type="entry name" value="Rev_trsase/Diguanyl_cyclase"/>
</dbReference>
<comment type="catalytic activity">
    <reaction evidence="2">
        <text>2 GTP = 3',3'-c-di-GMP + 2 diphosphate</text>
        <dbReference type="Rhea" id="RHEA:24898"/>
        <dbReference type="ChEBI" id="CHEBI:33019"/>
        <dbReference type="ChEBI" id="CHEBI:37565"/>
        <dbReference type="ChEBI" id="CHEBI:58805"/>
        <dbReference type="EC" id="2.7.7.65"/>
    </reaction>
</comment>
<dbReference type="InterPro" id="IPR000160">
    <property type="entry name" value="GGDEF_dom"/>
</dbReference>
<evidence type="ECO:0000259" key="4">
    <source>
        <dbReference type="PROSITE" id="PS50887"/>
    </source>
</evidence>
<name>A0A7C4NUG6_9BACT</name>
<gene>
    <name evidence="6" type="ORF">ENT66_08765</name>
</gene>
<evidence type="ECO:0000259" key="5">
    <source>
        <dbReference type="PROSITE" id="PS51371"/>
    </source>
</evidence>
<dbReference type="NCBIfam" id="TIGR00254">
    <property type="entry name" value="GGDEF"/>
    <property type="match status" value="1"/>
</dbReference>
<dbReference type="CDD" id="cd01949">
    <property type="entry name" value="GGDEF"/>
    <property type="match status" value="1"/>
</dbReference>
<feature type="domain" description="CBS" evidence="5">
    <location>
        <begin position="73"/>
        <end position="137"/>
    </location>
</feature>
<accession>A0A7C4NUG6</accession>
<dbReference type="Gene3D" id="3.10.580.10">
    <property type="entry name" value="CBS-domain"/>
    <property type="match status" value="1"/>
</dbReference>
<dbReference type="PANTHER" id="PTHR45138">
    <property type="entry name" value="REGULATORY COMPONENTS OF SENSORY TRANSDUCTION SYSTEM"/>
    <property type="match status" value="1"/>
</dbReference>
<dbReference type="Pfam" id="PF00990">
    <property type="entry name" value="GGDEF"/>
    <property type="match status" value="1"/>
</dbReference>
<feature type="domain" description="CBS" evidence="5">
    <location>
        <begin position="7"/>
        <end position="65"/>
    </location>
</feature>
<sequence length="292" mass="33455">MKVKDIMKPNPITLTLQNSLKDLINVFRENEIGSVIIVDQKKEPYQIVTLRDLSRICFLNLFTDSILEALKELNKDKNSLITVSPNDSYIEALSLMKKFNISHLPVVSKKKKLVGILSIRDIAKNFPELIFIDPLTEVNNRAYLNIIKTKIKKISGPVTVLMIDIDNFKEINDTFGHVVGDKVLKKLAQTLRKNVKITDEVIRYGGEEFLVIAYRCDLEEGKILAERLRRKIEDIKFNKRDLNFKITVSIGLSIYEPQEDLLTAIENADKAMYKAKQRGKNRVEAFENSLSS</sequence>
<dbReference type="FunFam" id="3.30.70.270:FF:000001">
    <property type="entry name" value="Diguanylate cyclase domain protein"/>
    <property type="match status" value="1"/>
</dbReference>
<dbReference type="Pfam" id="PF00571">
    <property type="entry name" value="CBS"/>
    <property type="match status" value="2"/>
</dbReference>
<evidence type="ECO:0000256" key="1">
    <source>
        <dbReference type="ARBA" id="ARBA00012528"/>
    </source>
</evidence>
<dbReference type="AlphaFoldDB" id="A0A7C4NUG6"/>
<keyword evidence="3" id="KW-0129">CBS domain</keyword>
<organism evidence="6">
    <name type="scientific">Thermodesulfobacterium geofontis</name>
    <dbReference type="NCBI Taxonomy" id="1295609"/>
    <lineage>
        <taxon>Bacteria</taxon>
        <taxon>Pseudomonadati</taxon>
        <taxon>Thermodesulfobacteriota</taxon>
        <taxon>Thermodesulfobacteria</taxon>
        <taxon>Thermodesulfobacteriales</taxon>
        <taxon>Thermodesulfobacteriaceae</taxon>
        <taxon>Thermodesulfobacterium</taxon>
    </lineage>
</organism>
<dbReference type="SMART" id="SM00116">
    <property type="entry name" value="CBS"/>
    <property type="match status" value="2"/>
</dbReference>
<proteinExistence type="predicted"/>
<feature type="domain" description="GGDEF" evidence="4">
    <location>
        <begin position="156"/>
        <end position="288"/>
    </location>
</feature>
<comment type="caution">
    <text evidence="6">The sequence shown here is derived from an EMBL/GenBank/DDBJ whole genome shotgun (WGS) entry which is preliminary data.</text>
</comment>
<dbReference type="SUPFAM" id="SSF54631">
    <property type="entry name" value="CBS-domain pair"/>
    <property type="match status" value="1"/>
</dbReference>
<evidence type="ECO:0000256" key="2">
    <source>
        <dbReference type="ARBA" id="ARBA00034247"/>
    </source>
</evidence>
<dbReference type="SMART" id="SM00267">
    <property type="entry name" value="GGDEF"/>
    <property type="match status" value="1"/>
</dbReference>
<dbReference type="SUPFAM" id="SSF55073">
    <property type="entry name" value="Nucleotide cyclase"/>
    <property type="match status" value="1"/>
</dbReference>
<protein>
    <recommendedName>
        <fullName evidence="1">diguanylate cyclase</fullName>
        <ecNumber evidence="1">2.7.7.65</ecNumber>
    </recommendedName>
</protein>
<dbReference type="InterPro" id="IPR050469">
    <property type="entry name" value="Diguanylate_Cyclase"/>
</dbReference>
<dbReference type="PANTHER" id="PTHR45138:SF9">
    <property type="entry name" value="DIGUANYLATE CYCLASE DGCM-RELATED"/>
    <property type="match status" value="1"/>
</dbReference>
<dbReference type="GO" id="GO:1902201">
    <property type="term" value="P:negative regulation of bacterial-type flagellum-dependent cell motility"/>
    <property type="evidence" value="ECO:0007669"/>
    <property type="project" value="TreeGrafter"/>
</dbReference>
<evidence type="ECO:0000256" key="3">
    <source>
        <dbReference type="PROSITE-ProRule" id="PRU00703"/>
    </source>
</evidence>
<dbReference type="GO" id="GO:0005886">
    <property type="term" value="C:plasma membrane"/>
    <property type="evidence" value="ECO:0007669"/>
    <property type="project" value="TreeGrafter"/>
</dbReference>
<dbReference type="InterPro" id="IPR046342">
    <property type="entry name" value="CBS_dom_sf"/>
</dbReference>
<evidence type="ECO:0000313" key="6">
    <source>
        <dbReference type="EMBL" id="HGQ86337.1"/>
    </source>
</evidence>
<dbReference type="GO" id="GO:0052621">
    <property type="term" value="F:diguanylate cyclase activity"/>
    <property type="evidence" value="ECO:0007669"/>
    <property type="project" value="UniProtKB-EC"/>
</dbReference>
<dbReference type="GO" id="GO:0043709">
    <property type="term" value="P:cell adhesion involved in single-species biofilm formation"/>
    <property type="evidence" value="ECO:0007669"/>
    <property type="project" value="TreeGrafter"/>
</dbReference>
<dbReference type="InterPro" id="IPR000644">
    <property type="entry name" value="CBS_dom"/>
</dbReference>
<reference evidence="6" key="1">
    <citation type="journal article" date="2020" name="mSystems">
        <title>Genome- and Community-Level Interaction Insights into Carbon Utilization and Element Cycling Functions of Hydrothermarchaeota in Hydrothermal Sediment.</title>
        <authorList>
            <person name="Zhou Z."/>
            <person name="Liu Y."/>
            <person name="Xu W."/>
            <person name="Pan J."/>
            <person name="Luo Z.H."/>
            <person name="Li M."/>
        </authorList>
    </citation>
    <scope>NUCLEOTIDE SEQUENCE [LARGE SCALE GENOMIC DNA]</scope>
    <source>
        <strain evidence="6">SpSt-6</strain>
    </source>
</reference>
<dbReference type="PROSITE" id="PS51371">
    <property type="entry name" value="CBS"/>
    <property type="match status" value="2"/>
</dbReference>
<dbReference type="PROSITE" id="PS50887">
    <property type="entry name" value="GGDEF"/>
    <property type="match status" value="1"/>
</dbReference>
<dbReference type="EMBL" id="DSZN01000136">
    <property type="protein sequence ID" value="HGQ86337.1"/>
    <property type="molecule type" value="Genomic_DNA"/>
</dbReference>
<dbReference type="InterPro" id="IPR029787">
    <property type="entry name" value="Nucleotide_cyclase"/>
</dbReference>
<dbReference type="EC" id="2.7.7.65" evidence="1"/>
<dbReference type="Gene3D" id="3.30.70.270">
    <property type="match status" value="1"/>
</dbReference>